<evidence type="ECO:0000256" key="9">
    <source>
        <dbReference type="RuleBase" id="RU365103"/>
    </source>
</evidence>
<evidence type="ECO:0000256" key="6">
    <source>
        <dbReference type="ARBA" id="ARBA00049183"/>
    </source>
</evidence>
<evidence type="ECO:0000256" key="5">
    <source>
        <dbReference type="ARBA" id="ARBA00031445"/>
    </source>
</evidence>
<name>A0A3D8IIX9_9HELI</name>
<sequence>MIFIYYGLMCLAHIICTPLLLLLICKQKYRQSIPYRFFFPKNYSKKKFEIWIHACSFGEISSLQTLIQSIPNQKKIFLSVITQTGFAQAHKLYGNMSNLTISYLPFETLLPFFAPKCEKLFVLEAELWLMLFAYAKRNQAQVKLINARISTRSFGRYLKLKFFYNYLFNFVDITLAQSNDDKMRLESLGAQHISIMGNIKATNPIMTTKHYKKPQRLIIVAASTHANEEECILESFKTLQHYWANQDSHTQCNDSFDLSANNKKYNCNTNYLHNKTKSEHIAKDSNGALFIIVPRHPERFDEVYMLCCNYFKTLRLSHITNQSFINFDNLDCELLLIDTMGELINLYAISDIVILGGAYAKVGGHNPLEVAAFHNILLSGKEIFNQRTLFECIENYYLSECREIGTILKQYKQLHIAKISSTNNDMIKEILA</sequence>
<evidence type="ECO:0000256" key="8">
    <source>
        <dbReference type="PIRSR" id="PIRSR639901-2"/>
    </source>
</evidence>
<dbReference type="Proteomes" id="UP000256379">
    <property type="component" value="Unassembled WGS sequence"/>
</dbReference>
<comment type="function">
    <text evidence="9">Involved in lipopolysaccharide (LPS) biosynthesis. Catalyzes the transfer of 3-deoxy-D-manno-octulosonate (Kdo) residue(s) from CMP-Kdo to lipid IV(A), the tetraacyldisaccharide-1,4'-bisphosphate precursor of lipid A.</text>
</comment>
<dbReference type="UniPathway" id="UPA00958"/>
<dbReference type="EC" id="2.4.99.12" evidence="2 9"/>
<keyword evidence="9" id="KW-0448">Lipopolysaccharide biosynthesis</keyword>
<dbReference type="InterPro" id="IPR007507">
    <property type="entry name" value="Glycos_transf_N"/>
</dbReference>
<comment type="catalytic activity">
    <reaction evidence="6 9">
        <text>lipid IVA (E. coli) + CMP-3-deoxy-beta-D-manno-octulosonate = alpha-Kdo-(2-&gt;6)-lipid IVA (E. coli) + CMP + H(+)</text>
        <dbReference type="Rhea" id="RHEA:28066"/>
        <dbReference type="ChEBI" id="CHEBI:15378"/>
        <dbReference type="ChEBI" id="CHEBI:58603"/>
        <dbReference type="ChEBI" id="CHEBI:60364"/>
        <dbReference type="ChEBI" id="CHEBI:60377"/>
        <dbReference type="ChEBI" id="CHEBI:85987"/>
        <dbReference type="EC" id="2.4.99.12"/>
    </reaction>
</comment>
<dbReference type="RefSeq" id="WP_115543397.1">
    <property type="nucleotide sequence ID" value="NZ_NXLQ01000017.1"/>
</dbReference>
<proteinExistence type="inferred from homology"/>
<dbReference type="GO" id="GO:0005886">
    <property type="term" value="C:plasma membrane"/>
    <property type="evidence" value="ECO:0007669"/>
    <property type="project" value="UniProtKB-SubCell"/>
</dbReference>
<dbReference type="InterPro" id="IPR039901">
    <property type="entry name" value="Kdotransferase"/>
</dbReference>
<dbReference type="OrthoDB" id="9789797at2"/>
<evidence type="ECO:0000259" key="10">
    <source>
        <dbReference type="Pfam" id="PF04413"/>
    </source>
</evidence>
<feature type="site" description="Transition state stabilizer" evidence="8">
    <location>
        <position position="200"/>
    </location>
</feature>
<feature type="active site" description="Proton acceptor" evidence="7">
    <location>
        <position position="59"/>
    </location>
</feature>
<reference evidence="11 12" key="1">
    <citation type="submission" date="2018-04" db="EMBL/GenBank/DDBJ databases">
        <title>Novel Campyloabacter and Helicobacter Species and Strains.</title>
        <authorList>
            <person name="Mannion A.J."/>
            <person name="Shen Z."/>
            <person name="Fox J.G."/>
        </authorList>
    </citation>
    <scope>NUCLEOTIDE SEQUENCE [LARGE SCALE GENOMIC DNA]</scope>
    <source>
        <strain evidence="11 12">MIT 17-337</strain>
    </source>
</reference>
<comment type="similarity">
    <text evidence="9">Belongs to the glycosyltransferase group 1 family.</text>
</comment>
<dbReference type="GO" id="GO:0009245">
    <property type="term" value="P:lipid A biosynthetic process"/>
    <property type="evidence" value="ECO:0007669"/>
    <property type="project" value="TreeGrafter"/>
</dbReference>
<evidence type="ECO:0000256" key="3">
    <source>
        <dbReference type="ARBA" id="ARBA00019077"/>
    </source>
</evidence>
<keyword evidence="9" id="KW-1003">Cell membrane</keyword>
<keyword evidence="9" id="KW-1133">Transmembrane helix</keyword>
<dbReference type="Gene3D" id="3.40.50.11720">
    <property type="entry name" value="3-Deoxy-D-manno-octulosonic-acid transferase, N-terminal domain"/>
    <property type="match status" value="1"/>
</dbReference>
<dbReference type="GO" id="GO:0009244">
    <property type="term" value="P:lipopolysaccharide core region biosynthetic process"/>
    <property type="evidence" value="ECO:0007669"/>
    <property type="project" value="UniProtKB-UniRule"/>
</dbReference>
<comment type="subcellular location">
    <subcellularLocation>
        <location evidence="9">Cell membrane</location>
    </subcellularLocation>
</comment>
<dbReference type="EMBL" id="NXLQ01000017">
    <property type="protein sequence ID" value="RDU64905.1"/>
    <property type="molecule type" value="Genomic_DNA"/>
</dbReference>
<keyword evidence="12" id="KW-1185">Reference proteome</keyword>
<dbReference type="PANTHER" id="PTHR42755:SF1">
    <property type="entry name" value="3-DEOXY-D-MANNO-OCTULOSONIC ACID TRANSFERASE, MITOCHONDRIAL-RELATED"/>
    <property type="match status" value="1"/>
</dbReference>
<dbReference type="GO" id="GO:0043842">
    <property type="term" value="F:Kdo transferase activity"/>
    <property type="evidence" value="ECO:0007669"/>
    <property type="project" value="UniProtKB-EC"/>
</dbReference>
<accession>A0A3D8IIX9</accession>
<dbReference type="InterPro" id="IPR038107">
    <property type="entry name" value="Glycos_transf_N_sf"/>
</dbReference>
<evidence type="ECO:0000313" key="12">
    <source>
        <dbReference type="Proteomes" id="UP000256379"/>
    </source>
</evidence>
<evidence type="ECO:0000256" key="1">
    <source>
        <dbReference type="ARBA" id="ARBA00004713"/>
    </source>
</evidence>
<feature type="site" description="Transition state stabilizer" evidence="8">
    <location>
        <position position="124"/>
    </location>
</feature>
<evidence type="ECO:0000313" key="11">
    <source>
        <dbReference type="EMBL" id="RDU64905.1"/>
    </source>
</evidence>
<dbReference type="AlphaFoldDB" id="A0A3D8IIX9"/>
<organism evidence="11 12">
    <name type="scientific">Helicobacter didelphidarum</name>
    <dbReference type="NCBI Taxonomy" id="2040648"/>
    <lineage>
        <taxon>Bacteria</taxon>
        <taxon>Pseudomonadati</taxon>
        <taxon>Campylobacterota</taxon>
        <taxon>Epsilonproteobacteria</taxon>
        <taxon>Campylobacterales</taxon>
        <taxon>Helicobacteraceae</taxon>
        <taxon>Helicobacter</taxon>
    </lineage>
</organism>
<evidence type="ECO:0000256" key="4">
    <source>
        <dbReference type="ARBA" id="ARBA00022679"/>
    </source>
</evidence>
<keyword evidence="4 9" id="KW-0808">Transferase</keyword>
<comment type="caution">
    <text evidence="11">The sequence shown here is derived from an EMBL/GenBank/DDBJ whole genome shotgun (WGS) entry which is preliminary data.</text>
</comment>
<dbReference type="PANTHER" id="PTHR42755">
    <property type="entry name" value="3-DEOXY-MANNO-OCTULOSONATE CYTIDYLYLTRANSFERASE"/>
    <property type="match status" value="1"/>
</dbReference>
<keyword evidence="9" id="KW-0472">Membrane</keyword>
<evidence type="ECO:0000256" key="2">
    <source>
        <dbReference type="ARBA" id="ARBA00012621"/>
    </source>
</evidence>
<evidence type="ECO:0000256" key="7">
    <source>
        <dbReference type="PIRSR" id="PIRSR639901-1"/>
    </source>
</evidence>
<feature type="domain" description="3-deoxy-D-manno-octulosonic-acid transferase N-terminal" evidence="10">
    <location>
        <begin position="33"/>
        <end position="201"/>
    </location>
</feature>
<dbReference type="Pfam" id="PF04413">
    <property type="entry name" value="Glycos_transf_N"/>
    <property type="match status" value="1"/>
</dbReference>
<feature type="transmembrane region" description="Helical" evidence="9">
    <location>
        <begin position="6"/>
        <end position="25"/>
    </location>
</feature>
<gene>
    <name evidence="11" type="ORF">CQA53_07495</name>
</gene>
<keyword evidence="9" id="KW-0812">Transmembrane</keyword>
<dbReference type="Gene3D" id="3.40.50.2000">
    <property type="entry name" value="Glycogen Phosphorylase B"/>
    <property type="match status" value="1"/>
</dbReference>
<comment type="pathway">
    <text evidence="1 9">Bacterial outer membrane biogenesis; LPS core biosynthesis.</text>
</comment>
<protein>
    <recommendedName>
        <fullName evidence="3 9">3-deoxy-D-manno-octulosonic acid transferase</fullName>
        <shortName evidence="9">Kdo transferase</shortName>
        <ecNumber evidence="2 9">2.4.99.12</ecNumber>
    </recommendedName>
    <alternativeName>
        <fullName evidence="5 9">Lipid IV(A) 3-deoxy-D-manno-octulosonic acid transferase</fullName>
    </alternativeName>
</protein>